<evidence type="ECO:0000313" key="1">
    <source>
        <dbReference type="EMBL" id="PZX37857.1"/>
    </source>
</evidence>
<comment type="caution">
    <text evidence="1">The sequence shown here is derived from an EMBL/GenBank/DDBJ whole genome shotgun (WGS) entry which is preliminary data.</text>
</comment>
<reference evidence="1 2" key="1">
    <citation type="submission" date="2018-06" db="EMBL/GenBank/DDBJ databases">
        <title>Genomic Encyclopedia of Archaeal and Bacterial Type Strains, Phase II (KMG-II): from individual species to whole genera.</title>
        <authorList>
            <person name="Goeker M."/>
        </authorList>
    </citation>
    <scope>NUCLEOTIDE SEQUENCE [LARGE SCALE GENOMIC DNA]</scope>
    <source>
        <strain evidence="1 2">DSM 17205</strain>
    </source>
</reference>
<accession>A0ABX5PV10</accession>
<sequence length="158" mass="17103">MNTMQQFTGLSAVLTGFDSSIIAPTIDQINVKEEYLAAWTEKTGTALATSILDKYATLASDSNNSSQMIGEQMLAATNGADFVLACRKLIFLWYSGAWPTLSADGTSTSSVLLSTKSYNAGLVWQVMQSHPMGSSNYRYGYWSEAPAPLNQYLGKSNS</sequence>
<evidence type="ECO:0000313" key="2">
    <source>
        <dbReference type="Proteomes" id="UP000248584"/>
    </source>
</evidence>
<dbReference type="RefSeq" id="WP_015363751.1">
    <property type="nucleotide sequence ID" value="NZ_QKZR01000006.1"/>
</dbReference>
<proteinExistence type="predicted"/>
<evidence type="ECO:0008006" key="3">
    <source>
        <dbReference type="Google" id="ProtNLM"/>
    </source>
</evidence>
<gene>
    <name evidence="1" type="ORF">LX97_02952</name>
</gene>
<protein>
    <recommendedName>
        <fullName evidence="3">Membrane bound FAD containing D-sorbitol dehydrogenase</fullName>
    </recommendedName>
</protein>
<dbReference type="Proteomes" id="UP000248584">
    <property type="component" value="Unassembled WGS sequence"/>
</dbReference>
<organism evidence="1 2">
    <name type="scientific">Nonlabens dokdonensis</name>
    <dbReference type="NCBI Taxonomy" id="328515"/>
    <lineage>
        <taxon>Bacteria</taxon>
        <taxon>Pseudomonadati</taxon>
        <taxon>Bacteroidota</taxon>
        <taxon>Flavobacteriia</taxon>
        <taxon>Flavobacteriales</taxon>
        <taxon>Flavobacteriaceae</taxon>
        <taxon>Nonlabens</taxon>
    </lineage>
</organism>
<name>A0ABX5PV10_9FLAO</name>
<keyword evidence="2" id="KW-1185">Reference proteome</keyword>
<dbReference type="EMBL" id="QKZR01000006">
    <property type="protein sequence ID" value="PZX37857.1"/>
    <property type="molecule type" value="Genomic_DNA"/>
</dbReference>